<dbReference type="EC" id="3.5.1.19" evidence="6"/>
<keyword evidence="3" id="KW-0479">Metal-binding</keyword>
<evidence type="ECO:0000259" key="8">
    <source>
        <dbReference type="Pfam" id="PF00857"/>
    </source>
</evidence>
<dbReference type="SUPFAM" id="SSF52499">
    <property type="entry name" value="Isochorismatase-like hydrolases"/>
    <property type="match status" value="1"/>
</dbReference>
<accession>A0A1F5Z2P5</accession>
<dbReference type="GO" id="GO:0008936">
    <property type="term" value="F:nicotinamidase activity"/>
    <property type="evidence" value="ECO:0007669"/>
    <property type="project" value="UniProtKB-EC"/>
</dbReference>
<dbReference type="InterPro" id="IPR052347">
    <property type="entry name" value="Isochorismatase_Nicotinamidase"/>
</dbReference>
<dbReference type="PANTHER" id="PTHR11080:SF2">
    <property type="entry name" value="LD05707P"/>
    <property type="match status" value="1"/>
</dbReference>
<dbReference type="STRING" id="1817867.A3F83_06310"/>
<evidence type="ECO:0000256" key="7">
    <source>
        <dbReference type="ARBA" id="ARBA00043224"/>
    </source>
</evidence>
<dbReference type="Proteomes" id="UP000179129">
    <property type="component" value="Unassembled WGS sequence"/>
</dbReference>
<dbReference type="EMBL" id="MFIX01000014">
    <property type="protein sequence ID" value="OGG06645.1"/>
    <property type="molecule type" value="Genomic_DNA"/>
</dbReference>
<evidence type="ECO:0000313" key="10">
    <source>
        <dbReference type="Proteomes" id="UP000179129"/>
    </source>
</evidence>
<evidence type="ECO:0000256" key="4">
    <source>
        <dbReference type="ARBA" id="ARBA00022801"/>
    </source>
</evidence>
<dbReference type="GO" id="GO:0046872">
    <property type="term" value="F:metal ion binding"/>
    <property type="evidence" value="ECO:0007669"/>
    <property type="project" value="UniProtKB-KW"/>
</dbReference>
<feature type="non-terminal residue" evidence="9">
    <location>
        <position position="169"/>
    </location>
</feature>
<comment type="similarity">
    <text evidence="1">Belongs to the isochorismatase family.</text>
</comment>
<protein>
    <recommendedName>
        <fullName evidence="6">nicotinamidase</fullName>
        <ecNumber evidence="6">3.5.1.19</ecNumber>
    </recommendedName>
    <alternativeName>
        <fullName evidence="7">Nicotinamide deamidase</fullName>
    </alternativeName>
</protein>
<evidence type="ECO:0000256" key="6">
    <source>
        <dbReference type="ARBA" id="ARBA00039017"/>
    </source>
</evidence>
<dbReference type="InterPro" id="IPR036380">
    <property type="entry name" value="Isochorismatase-like_sf"/>
</dbReference>
<evidence type="ECO:0000256" key="2">
    <source>
        <dbReference type="ARBA" id="ARBA00022642"/>
    </source>
</evidence>
<dbReference type="PANTHER" id="PTHR11080">
    <property type="entry name" value="PYRAZINAMIDASE/NICOTINAMIDASE"/>
    <property type="match status" value="1"/>
</dbReference>
<dbReference type="InterPro" id="IPR000868">
    <property type="entry name" value="Isochorismatase-like_dom"/>
</dbReference>
<reference evidence="9 10" key="1">
    <citation type="journal article" date="2016" name="Nat. Commun.">
        <title>Thousands of microbial genomes shed light on interconnected biogeochemical processes in an aquifer system.</title>
        <authorList>
            <person name="Anantharaman K."/>
            <person name="Brown C.T."/>
            <person name="Hug L.A."/>
            <person name="Sharon I."/>
            <person name="Castelle C.J."/>
            <person name="Probst A.J."/>
            <person name="Thomas B.C."/>
            <person name="Singh A."/>
            <person name="Wilkins M.J."/>
            <person name="Karaoz U."/>
            <person name="Brodie E.L."/>
            <person name="Williams K.H."/>
            <person name="Hubbard S.S."/>
            <person name="Banfield J.F."/>
        </authorList>
    </citation>
    <scope>NUCLEOTIDE SEQUENCE [LARGE SCALE GENOMIC DNA]</scope>
</reference>
<dbReference type="Pfam" id="PF00857">
    <property type="entry name" value="Isochorismatase"/>
    <property type="match status" value="1"/>
</dbReference>
<feature type="domain" description="Isochorismatase-like" evidence="8">
    <location>
        <begin position="4"/>
        <end position="156"/>
    </location>
</feature>
<dbReference type="AlphaFoldDB" id="A0A1F5Z2P5"/>
<keyword evidence="2" id="KW-0662">Pyridine nucleotide biosynthesis</keyword>
<comment type="caution">
    <text evidence="9">The sequence shown here is derived from an EMBL/GenBank/DDBJ whole genome shotgun (WGS) entry which is preliminary data.</text>
</comment>
<evidence type="ECO:0000256" key="5">
    <source>
        <dbReference type="ARBA" id="ARBA00037900"/>
    </source>
</evidence>
<evidence type="ECO:0000313" key="9">
    <source>
        <dbReference type="EMBL" id="OGG06645.1"/>
    </source>
</evidence>
<evidence type="ECO:0000256" key="3">
    <source>
        <dbReference type="ARBA" id="ARBA00022723"/>
    </source>
</evidence>
<dbReference type="GO" id="GO:0019363">
    <property type="term" value="P:pyridine nucleotide biosynthetic process"/>
    <property type="evidence" value="ECO:0007669"/>
    <property type="project" value="UniProtKB-KW"/>
</dbReference>
<name>A0A1F5Z2P5_9BACT</name>
<gene>
    <name evidence="9" type="ORF">A3F83_06310</name>
</gene>
<evidence type="ECO:0000256" key="1">
    <source>
        <dbReference type="ARBA" id="ARBA00006336"/>
    </source>
</evidence>
<comment type="pathway">
    <text evidence="5">Cofactor biosynthesis; nicotinate biosynthesis; nicotinate from nicotinamide: step 1/1.</text>
</comment>
<dbReference type="Gene3D" id="3.40.50.850">
    <property type="entry name" value="Isochorismatase-like"/>
    <property type="match status" value="1"/>
</dbReference>
<keyword evidence="4" id="KW-0378">Hydrolase</keyword>
<sequence length="169" mass="18349">MQDALLVVDMQVDFCAGGALAAHDTVSMLETVNALIDEYTDKNKLVIFSRDWHPSDHCSFREQGGQWPTHCVAGTPGAEFHPRLRLPSCSLVVSKATARDKEAYSAFDGTGLAALLDNLGIQSLALCGIATEYCVRATFEDAVRNNFHVIVRQSAIRPVSPGSPEEKEA</sequence>
<proteinExistence type="inferred from homology"/>
<organism evidence="9 10">
    <name type="scientific">Candidatus Glassbacteria bacterium RIFCSPLOWO2_12_FULL_58_11</name>
    <dbReference type="NCBI Taxonomy" id="1817867"/>
    <lineage>
        <taxon>Bacteria</taxon>
        <taxon>Candidatus Glassiibacteriota</taxon>
    </lineage>
</organism>